<feature type="region of interest" description="Disordered" evidence="7">
    <location>
        <begin position="71"/>
        <end position="129"/>
    </location>
</feature>
<dbReference type="CDD" id="cd12281">
    <property type="entry name" value="RRM1_TatSF1_like"/>
    <property type="match status" value="1"/>
</dbReference>
<keyword evidence="4 6" id="KW-0694">RNA-binding</keyword>
<organism evidence="9 10">
    <name type="scientific">Agaricus bisporus var. burnettii</name>
    <dbReference type="NCBI Taxonomy" id="192524"/>
    <lineage>
        <taxon>Eukaryota</taxon>
        <taxon>Fungi</taxon>
        <taxon>Dikarya</taxon>
        <taxon>Basidiomycota</taxon>
        <taxon>Agaricomycotina</taxon>
        <taxon>Agaricomycetes</taxon>
        <taxon>Agaricomycetidae</taxon>
        <taxon>Agaricales</taxon>
        <taxon>Agaricineae</taxon>
        <taxon>Agaricaceae</taxon>
        <taxon>Agaricus</taxon>
    </lineage>
</organism>
<comment type="caution">
    <text evidence="9">The sequence shown here is derived from an EMBL/GenBank/DDBJ whole genome shotgun (WGS) entry which is preliminary data.</text>
</comment>
<feature type="compositionally biased region" description="Basic and acidic residues" evidence="7">
    <location>
        <begin position="87"/>
        <end position="98"/>
    </location>
</feature>
<evidence type="ECO:0000313" key="9">
    <source>
        <dbReference type="EMBL" id="KAF7782538.1"/>
    </source>
</evidence>
<dbReference type="CDD" id="cd12285">
    <property type="entry name" value="RRM3_RBM39_like"/>
    <property type="match status" value="1"/>
</dbReference>
<dbReference type="OMA" id="DTDFRFG"/>
<dbReference type="PROSITE" id="PS50102">
    <property type="entry name" value="RRM"/>
    <property type="match status" value="1"/>
</dbReference>
<feature type="compositionally biased region" description="Pro residues" evidence="7">
    <location>
        <begin position="1"/>
        <end position="14"/>
    </location>
</feature>
<dbReference type="InterPro" id="IPR034392">
    <property type="entry name" value="TatSF1-like_RRM1"/>
</dbReference>
<accession>A0A8H7KJS6</accession>
<evidence type="ECO:0000256" key="5">
    <source>
        <dbReference type="ARBA" id="ARBA00023187"/>
    </source>
</evidence>
<dbReference type="InterPro" id="IPR012677">
    <property type="entry name" value="Nucleotide-bd_a/b_plait_sf"/>
</dbReference>
<reference evidence="9 10" key="1">
    <citation type="journal article" name="Sci. Rep.">
        <title>Telomere-to-telomere assembled and centromere annotated genomes of the two main subspecies of the button mushroom Agaricus bisporus reveal especially polymorphic chromosome ends.</title>
        <authorList>
            <person name="Sonnenberg A.S.M."/>
            <person name="Sedaghat-Telgerd N."/>
            <person name="Lavrijssen B."/>
            <person name="Ohm R.A."/>
            <person name="Hendrickx P.M."/>
            <person name="Scholtmeijer K."/>
            <person name="Baars J.J.P."/>
            <person name="van Peer A."/>
        </authorList>
    </citation>
    <scope>NUCLEOTIDE SEQUENCE [LARGE SCALE GENOMIC DNA]</scope>
    <source>
        <strain evidence="9 10">H119_p4</strain>
    </source>
</reference>
<dbReference type="Proteomes" id="UP000629468">
    <property type="component" value="Unassembled WGS sequence"/>
</dbReference>
<evidence type="ECO:0000256" key="6">
    <source>
        <dbReference type="PROSITE-ProRule" id="PRU00176"/>
    </source>
</evidence>
<dbReference type="GO" id="GO:0005686">
    <property type="term" value="C:U2 snRNP"/>
    <property type="evidence" value="ECO:0007669"/>
    <property type="project" value="TreeGrafter"/>
</dbReference>
<gene>
    <name evidence="9" type="ORF">Agabi119p4_1914</name>
</gene>
<dbReference type="GO" id="GO:0003723">
    <property type="term" value="F:RNA binding"/>
    <property type="evidence" value="ECO:0007669"/>
    <property type="project" value="UniProtKB-UniRule"/>
</dbReference>
<dbReference type="GO" id="GO:0000398">
    <property type="term" value="P:mRNA splicing, via spliceosome"/>
    <property type="evidence" value="ECO:0007669"/>
    <property type="project" value="InterPro"/>
</dbReference>
<evidence type="ECO:0000313" key="10">
    <source>
        <dbReference type="Proteomes" id="UP000629468"/>
    </source>
</evidence>
<dbReference type="InterPro" id="IPR034393">
    <property type="entry name" value="TatSF1-like"/>
</dbReference>
<evidence type="ECO:0000256" key="3">
    <source>
        <dbReference type="ARBA" id="ARBA00022737"/>
    </source>
</evidence>
<keyword evidence="2" id="KW-0507">mRNA processing</keyword>
<evidence type="ECO:0000259" key="8">
    <source>
        <dbReference type="PROSITE" id="PS50102"/>
    </source>
</evidence>
<protein>
    <recommendedName>
        <fullName evidence="8">RRM domain-containing protein</fullName>
    </recommendedName>
</protein>
<dbReference type="SUPFAM" id="SSF54928">
    <property type="entry name" value="RNA-binding domain, RBD"/>
    <property type="match status" value="2"/>
</dbReference>
<evidence type="ECO:0000256" key="7">
    <source>
        <dbReference type="SAM" id="MobiDB-lite"/>
    </source>
</evidence>
<evidence type="ECO:0000256" key="2">
    <source>
        <dbReference type="ARBA" id="ARBA00022664"/>
    </source>
</evidence>
<keyword evidence="3" id="KW-0677">Repeat</keyword>
<dbReference type="FunFam" id="3.30.70.330:FF:000105">
    <property type="entry name" value="HIV Tat-specific factor 1 homolog"/>
    <property type="match status" value="1"/>
</dbReference>
<dbReference type="PANTHER" id="PTHR15608:SF0">
    <property type="entry name" value="HIV TAT-SPECIFIC FACTOR 1"/>
    <property type="match status" value="1"/>
</dbReference>
<dbReference type="InterPro" id="IPR035979">
    <property type="entry name" value="RBD_domain_sf"/>
</dbReference>
<dbReference type="PANTHER" id="PTHR15608">
    <property type="entry name" value="SPLICING FACTOR U2AF-ASSOCIATED PROTEIN 2"/>
    <property type="match status" value="1"/>
</dbReference>
<feature type="domain" description="RRM" evidence="8">
    <location>
        <begin position="130"/>
        <end position="218"/>
    </location>
</feature>
<dbReference type="InterPro" id="IPR000504">
    <property type="entry name" value="RRM_dom"/>
</dbReference>
<keyword evidence="5" id="KW-0508">mRNA splicing</keyword>
<sequence length="399" mass="44669">MSAPPPPLPPPPAPSGNQALSFANDPRVYFNKTSNSWRYEEDDGTEMEYDTAKASWLPLLDEDLIKQQQAAYSVPGVDEETPAVPVLKRESKKRKEPENYTGSTALNPNAVAGPSKRGRSDHTAPKSKNTAVYVTGLPLDAEQDEIVERFSRCGVIEEDDVGEPKVKMYAKEDGSFIGEALVVYFKEDSVILAINLLDEAELRIGDSSTVMHVSKADFGHKNNTTTREGGQPRKVVDKKRATRRIGKMQKKLLEWDDEDGFGPAKEPEDPGKDISKHNRVVVLRHMFTLEDLEKDATLLLELKEDVREECSTLGEVTNVVLYDKEKDGIMTVKFRDPISAQACILRMNGRFFDGRRIEASLFVGRQRFKRSGAGEDLEGEDTESKRLDDFAQWLMAEGE</sequence>
<dbReference type="Pfam" id="PF00076">
    <property type="entry name" value="RRM_1"/>
    <property type="match status" value="2"/>
</dbReference>
<evidence type="ECO:0000256" key="4">
    <source>
        <dbReference type="ARBA" id="ARBA00022884"/>
    </source>
</evidence>
<dbReference type="GO" id="GO:0005684">
    <property type="term" value="C:U2-type spliceosomal complex"/>
    <property type="evidence" value="ECO:0007669"/>
    <property type="project" value="TreeGrafter"/>
</dbReference>
<dbReference type="Gene3D" id="3.30.70.330">
    <property type="match status" value="2"/>
</dbReference>
<name>A0A8H7KJS6_AGABI</name>
<evidence type="ECO:0000256" key="1">
    <source>
        <dbReference type="ARBA" id="ARBA00007747"/>
    </source>
</evidence>
<dbReference type="EMBL" id="JABXXO010000003">
    <property type="protein sequence ID" value="KAF7782538.1"/>
    <property type="molecule type" value="Genomic_DNA"/>
</dbReference>
<feature type="region of interest" description="Disordered" evidence="7">
    <location>
        <begin position="1"/>
        <end position="21"/>
    </location>
</feature>
<comment type="similarity">
    <text evidence="1">Belongs to the HTATSF1 family.</text>
</comment>
<dbReference type="AlphaFoldDB" id="A0A8H7KJS6"/>
<proteinExistence type="inferred from homology"/>
<dbReference type="SMART" id="SM00360">
    <property type="entry name" value="RRM"/>
    <property type="match status" value="2"/>
</dbReference>